<protein>
    <submittedName>
        <fullName evidence="2">Uncharacterized protein</fullName>
    </submittedName>
</protein>
<name>A0AAP0CY02_9ASTR</name>
<dbReference type="Gene3D" id="3.40.47.10">
    <property type="match status" value="2"/>
</dbReference>
<keyword evidence="1" id="KW-0808">Transferase</keyword>
<proteinExistence type="predicted"/>
<keyword evidence="3" id="KW-1185">Reference proteome</keyword>
<dbReference type="PANTHER" id="PTHR48459">
    <property type="entry name" value="CUE DOMAIN-CONTAINING PROTEIN"/>
    <property type="match status" value="1"/>
</dbReference>
<dbReference type="EMBL" id="JBCNJP010000019">
    <property type="protein sequence ID" value="KAK9062267.1"/>
    <property type="molecule type" value="Genomic_DNA"/>
</dbReference>
<evidence type="ECO:0000313" key="2">
    <source>
        <dbReference type="EMBL" id="KAK9062267.1"/>
    </source>
</evidence>
<dbReference type="GO" id="GO:0016747">
    <property type="term" value="F:acyltransferase activity, transferring groups other than amino-acyl groups"/>
    <property type="evidence" value="ECO:0007669"/>
    <property type="project" value="InterPro"/>
</dbReference>
<dbReference type="AlphaFoldDB" id="A0AAP0CY02"/>
<sequence>MLASAQSAVVNHQTTAAEIPMLASAQSATEISIAITNRHRSDRTVPVRTVNRQCSSGFQAVADVAATIKAGFCDIGDYIYKVSSQSPTRHFIIHSRKALLNETSPADNRKIPPLKAMSDQNAFEVESENRDAVSTFYDTITTSFERLDICIDNATSNKKSLASALDSVVNLVKEVELKEKAAKEAKAEAATSGLDILAKLEELKQKHTTTK</sequence>
<dbReference type="InterPro" id="IPR016039">
    <property type="entry name" value="Thiolase-like"/>
</dbReference>
<organism evidence="2 3">
    <name type="scientific">Deinandra increscens subsp. villosa</name>
    <dbReference type="NCBI Taxonomy" id="3103831"/>
    <lineage>
        <taxon>Eukaryota</taxon>
        <taxon>Viridiplantae</taxon>
        <taxon>Streptophyta</taxon>
        <taxon>Embryophyta</taxon>
        <taxon>Tracheophyta</taxon>
        <taxon>Spermatophyta</taxon>
        <taxon>Magnoliopsida</taxon>
        <taxon>eudicotyledons</taxon>
        <taxon>Gunneridae</taxon>
        <taxon>Pentapetalae</taxon>
        <taxon>asterids</taxon>
        <taxon>campanulids</taxon>
        <taxon>Asterales</taxon>
        <taxon>Asteraceae</taxon>
        <taxon>Asteroideae</taxon>
        <taxon>Heliantheae alliance</taxon>
        <taxon>Madieae</taxon>
        <taxon>Madiinae</taxon>
        <taxon>Deinandra</taxon>
    </lineage>
</organism>
<reference evidence="2 3" key="1">
    <citation type="submission" date="2024-04" db="EMBL/GenBank/DDBJ databases">
        <title>The reference genome of an endangered Asteraceae, Deinandra increscens subsp. villosa, native to the Central Coast of California.</title>
        <authorList>
            <person name="Guilliams M."/>
            <person name="Hasenstab-Lehman K."/>
            <person name="Meyer R."/>
            <person name="Mcevoy S."/>
        </authorList>
    </citation>
    <scope>NUCLEOTIDE SEQUENCE [LARGE SCALE GENOMIC DNA]</scope>
    <source>
        <tissue evidence="2">Leaf</tissue>
    </source>
</reference>
<dbReference type="Proteomes" id="UP001408789">
    <property type="component" value="Unassembled WGS sequence"/>
</dbReference>
<accession>A0AAP0CY02</accession>
<gene>
    <name evidence="2" type="ORF">SSX86_019453</name>
</gene>
<comment type="caution">
    <text evidence="2">The sequence shown here is derived from an EMBL/GenBank/DDBJ whole genome shotgun (WGS) entry which is preliminary data.</text>
</comment>
<dbReference type="InterPro" id="IPR020615">
    <property type="entry name" value="Thiolase_acyl_enz_int_AS"/>
</dbReference>
<evidence type="ECO:0000256" key="1">
    <source>
        <dbReference type="ARBA" id="ARBA00022679"/>
    </source>
</evidence>
<dbReference type="PROSITE" id="PS00098">
    <property type="entry name" value="THIOLASE_1"/>
    <property type="match status" value="1"/>
</dbReference>
<dbReference type="SUPFAM" id="SSF53901">
    <property type="entry name" value="Thiolase-like"/>
    <property type="match status" value="1"/>
</dbReference>
<dbReference type="PANTHER" id="PTHR48459:SF1">
    <property type="entry name" value="CUE DOMAIN-CONTAINING PROTEIN"/>
    <property type="match status" value="1"/>
</dbReference>
<evidence type="ECO:0000313" key="3">
    <source>
        <dbReference type="Proteomes" id="UP001408789"/>
    </source>
</evidence>